<organism evidence="2 3">
    <name type="scientific">Nephila pilipes</name>
    <name type="common">Giant wood spider</name>
    <name type="synonym">Nephila maculata</name>
    <dbReference type="NCBI Taxonomy" id="299642"/>
    <lineage>
        <taxon>Eukaryota</taxon>
        <taxon>Metazoa</taxon>
        <taxon>Ecdysozoa</taxon>
        <taxon>Arthropoda</taxon>
        <taxon>Chelicerata</taxon>
        <taxon>Arachnida</taxon>
        <taxon>Araneae</taxon>
        <taxon>Araneomorphae</taxon>
        <taxon>Entelegynae</taxon>
        <taxon>Araneoidea</taxon>
        <taxon>Nephilidae</taxon>
        <taxon>Nephila</taxon>
    </lineage>
</organism>
<feature type="non-terminal residue" evidence="2">
    <location>
        <position position="1"/>
    </location>
</feature>
<dbReference type="PROSITE" id="PS50179">
    <property type="entry name" value="VHS"/>
    <property type="match status" value="1"/>
</dbReference>
<protein>
    <recommendedName>
        <fullName evidence="1">VHS domain-containing protein</fullName>
    </recommendedName>
</protein>
<evidence type="ECO:0000313" key="2">
    <source>
        <dbReference type="EMBL" id="GFS54937.1"/>
    </source>
</evidence>
<keyword evidence="3" id="KW-1185">Reference proteome</keyword>
<reference evidence="2" key="1">
    <citation type="submission" date="2020-08" db="EMBL/GenBank/DDBJ databases">
        <title>Multicomponent nature underlies the extraordinary mechanical properties of spider dragline silk.</title>
        <authorList>
            <person name="Kono N."/>
            <person name="Nakamura H."/>
            <person name="Mori M."/>
            <person name="Yoshida Y."/>
            <person name="Ohtoshi R."/>
            <person name="Malay A.D."/>
            <person name="Moran D.A.P."/>
            <person name="Tomita M."/>
            <person name="Numata K."/>
            <person name="Arakawa K."/>
        </authorList>
    </citation>
    <scope>NUCLEOTIDE SEQUENCE</scope>
</reference>
<accession>A0A8X6MHX9</accession>
<sequence>VERISKRLNKKEEMLQIAELVMLENEGNHFQCIKECGRYHHQA</sequence>
<evidence type="ECO:0000259" key="1">
    <source>
        <dbReference type="PROSITE" id="PS50179"/>
    </source>
</evidence>
<dbReference type="InterPro" id="IPR002014">
    <property type="entry name" value="VHS_dom"/>
</dbReference>
<dbReference type="EMBL" id="BMAW01046345">
    <property type="protein sequence ID" value="GFS54937.1"/>
    <property type="molecule type" value="Genomic_DNA"/>
</dbReference>
<dbReference type="GO" id="GO:0043130">
    <property type="term" value="F:ubiquitin binding"/>
    <property type="evidence" value="ECO:0007669"/>
    <property type="project" value="InterPro"/>
</dbReference>
<comment type="caution">
    <text evidence="2">The sequence shown here is derived from an EMBL/GenBank/DDBJ whole genome shotgun (WGS) entry which is preliminary data.</text>
</comment>
<feature type="domain" description="VHS" evidence="1">
    <location>
        <begin position="1"/>
        <end position="43"/>
    </location>
</feature>
<name>A0A8X6MHX9_NEPPI</name>
<proteinExistence type="predicted"/>
<evidence type="ECO:0000313" key="3">
    <source>
        <dbReference type="Proteomes" id="UP000887013"/>
    </source>
</evidence>
<gene>
    <name evidence="2" type="ORF">NPIL_168451</name>
</gene>
<dbReference type="Proteomes" id="UP000887013">
    <property type="component" value="Unassembled WGS sequence"/>
</dbReference>
<dbReference type="AlphaFoldDB" id="A0A8X6MHX9"/>
<dbReference type="GO" id="GO:0035091">
    <property type="term" value="F:phosphatidylinositol binding"/>
    <property type="evidence" value="ECO:0007669"/>
    <property type="project" value="InterPro"/>
</dbReference>